<feature type="domain" description="PHD-type" evidence="6">
    <location>
        <begin position="99"/>
        <end position="154"/>
    </location>
</feature>
<dbReference type="SUPFAM" id="SSF57903">
    <property type="entry name" value="FYVE/PHD zinc finger"/>
    <property type="match status" value="1"/>
</dbReference>
<evidence type="ECO:0000259" key="6">
    <source>
        <dbReference type="PROSITE" id="PS50016"/>
    </source>
</evidence>
<dbReference type="PROSITE" id="PS50016">
    <property type="entry name" value="ZF_PHD_2"/>
    <property type="match status" value="1"/>
</dbReference>
<feature type="compositionally biased region" description="Basic and acidic residues" evidence="5">
    <location>
        <begin position="171"/>
        <end position="189"/>
    </location>
</feature>
<dbReference type="GO" id="GO:0008270">
    <property type="term" value="F:zinc ion binding"/>
    <property type="evidence" value="ECO:0007669"/>
    <property type="project" value="UniProtKB-KW"/>
</dbReference>
<organism evidence="7 8">
    <name type="scientific">Bugula neritina</name>
    <name type="common">Brown bryozoan</name>
    <name type="synonym">Sertularia neritina</name>
    <dbReference type="NCBI Taxonomy" id="10212"/>
    <lineage>
        <taxon>Eukaryota</taxon>
        <taxon>Metazoa</taxon>
        <taxon>Spiralia</taxon>
        <taxon>Lophotrochozoa</taxon>
        <taxon>Bryozoa</taxon>
        <taxon>Gymnolaemata</taxon>
        <taxon>Cheilostomatida</taxon>
        <taxon>Flustrina</taxon>
        <taxon>Buguloidea</taxon>
        <taxon>Bugulidae</taxon>
        <taxon>Bugula</taxon>
    </lineage>
</organism>
<evidence type="ECO:0000256" key="2">
    <source>
        <dbReference type="ARBA" id="ARBA00022771"/>
    </source>
</evidence>
<dbReference type="OrthoDB" id="5846437at2759"/>
<evidence type="ECO:0000313" key="7">
    <source>
        <dbReference type="EMBL" id="KAF6017164.1"/>
    </source>
</evidence>
<dbReference type="InterPro" id="IPR019786">
    <property type="entry name" value="Zinc_finger_PHD-type_CS"/>
</dbReference>
<feature type="compositionally biased region" description="Basic and acidic residues" evidence="5">
    <location>
        <begin position="195"/>
        <end position="214"/>
    </location>
</feature>
<evidence type="ECO:0000256" key="3">
    <source>
        <dbReference type="ARBA" id="ARBA00022833"/>
    </source>
</evidence>
<comment type="caution">
    <text evidence="7">The sequence shown here is derived from an EMBL/GenBank/DDBJ whole genome shotgun (WGS) entry which is preliminary data.</text>
</comment>
<dbReference type="SMART" id="SM00249">
    <property type="entry name" value="PHD"/>
    <property type="match status" value="1"/>
</dbReference>
<keyword evidence="3" id="KW-0862">Zinc</keyword>
<dbReference type="Pfam" id="PF00628">
    <property type="entry name" value="PHD"/>
    <property type="match status" value="1"/>
</dbReference>
<protein>
    <submittedName>
        <fullName evidence="7">INTS12</fullName>
    </submittedName>
</protein>
<name>A0A7J7IUT4_BUGNE</name>
<gene>
    <name evidence="7" type="ORF">EB796_024531</name>
</gene>
<evidence type="ECO:0000256" key="4">
    <source>
        <dbReference type="PROSITE-ProRule" id="PRU00146"/>
    </source>
</evidence>
<evidence type="ECO:0000313" key="8">
    <source>
        <dbReference type="Proteomes" id="UP000593567"/>
    </source>
</evidence>
<keyword evidence="2 4" id="KW-0863">Zinc-finger</keyword>
<dbReference type="InterPro" id="IPR001965">
    <property type="entry name" value="Znf_PHD"/>
</dbReference>
<feature type="compositionally biased region" description="Basic residues" evidence="5">
    <location>
        <begin position="287"/>
        <end position="297"/>
    </location>
</feature>
<evidence type="ECO:0000256" key="1">
    <source>
        <dbReference type="ARBA" id="ARBA00022723"/>
    </source>
</evidence>
<dbReference type="InterPro" id="IPR011011">
    <property type="entry name" value="Znf_FYVE_PHD"/>
</dbReference>
<reference evidence="7" key="1">
    <citation type="submission" date="2020-06" db="EMBL/GenBank/DDBJ databases">
        <title>Draft genome of Bugula neritina, a colonial animal packing powerful symbionts and potential medicines.</title>
        <authorList>
            <person name="Rayko M."/>
        </authorList>
    </citation>
    <scope>NUCLEOTIDE SEQUENCE [LARGE SCALE GENOMIC DNA]</scope>
    <source>
        <strain evidence="7">Kwan_BN1</strain>
    </source>
</reference>
<dbReference type="InterPro" id="IPR013083">
    <property type="entry name" value="Znf_RING/FYVE/PHD"/>
</dbReference>
<dbReference type="Proteomes" id="UP000593567">
    <property type="component" value="Unassembled WGS sequence"/>
</dbReference>
<feature type="compositionally biased region" description="Low complexity" evidence="5">
    <location>
        <begin position="237"/>
        <end position="260"/>
    </location>
</feature>
<accession>A0A7J7IUT4</accession>
<dbReference type="EMBL" id="VXIV02003426">
    <property type="protein sequence ID" value="KAF6017164.1"/>
    <property type="molecule type" value="Genomic_DNA"/>
</dbReference>
<keyword evidence="1" id="KW-0479">Metal-binding</keyword>
<keyword evidence="8" id="KW-1185">Reference proteome</keyword>
<dbReference type="Gene3D" id="3.30.40.10">
    <property type="entry name" value="Zinc/RING finger domain, C3HC4 (zinc finger)"/>
    <property type="match status" value="1"/>
</dbReference>
<dbReference type="AlphaFoldDB" id="A0A7J7IUT4"/>
<dbReference type="PROSITE" id="PS01359">
    <property type="entry name" value="ZF_PHD_1"/>
    <property type="match status" value="1"/>
</dbReference>
<feature type="region of interest" description="Disordered" evidence="5">
    <location>
        <begin position="155"/>
        <end position="297"/>
    </location>
</feature>
<proteinExistence type="predicted"/>
<evidence type="ECO:0000256" key="5">
    <source>
        <dbReference type="SAM" id="MobiDB-lite"/>
    </source>
</evidence>
<sequence>MEIDPSIQKALQLLLSRKSDSAEKLKQMLFESLGRQYVLPSTSKVIKLNKQVSEDSVESLEIDDEPNEMEADTDCSTEMGAASNEDIAVDADDFAFGLGISCVICRQFGYSSENKLLECQDCHNLYHQMCHKPAVSEEQMADDSKFTCYKCSSDASKKIKGSSSNEAPGEAIKKTEKKTEKSSSDNSKDKKLKSDKKTKERSGDKAKGESEKEKVKKHKSSDKESKSDSGSRKVKTSSKSGEVSKSSSSSGKTGNSSSSSSKDKHKQSSSSSGNELKHKRSEDKEKKAKKLKKEKSE</sequence>
<dbReference type="InterPro" id="IPR019787">
    <property type="entry name" value="Znf_PHD-finger"/>
</dbReference>
<feature type="compositionally biased region" description="Basic and acidic residues" evidence="5">
    <location>
        <begin position="221"/>
        <end position="231"/>
    </location>
</feature>